<reference evidence="2" key="1">
    <citation type="submission" date="2021-02" db="EMBL/GenBank/DDBJ databases">
        <authorList>
            <person name="Palmer J.M."/>
        </authorList>
    </citation>
    <scope>NUCLEOTIDE SEQUENCE</scope>
    <source>
        <strain evidence="2">SCRP734</strain>
    </source>
</reference>
<dbReference type="InterPro" id="IPR053215">
    <property type="entry name" value="TKL_Ser/Thr_kinase"/>
</dbReference>
<comment type="caution">
    <text evidence="2">The sequence shown here is derived from an EMBL/GenBank/DDBJ whole genome shotgun (WGS) entry which is preliminary data.</text>
</comment>
<sequence>MATDLLDLAVPGLGPSVALLKSLYAKYNDLNEAKELCTRLHQRLEDFIDELKKIAPDTLQAEELLGRLLALIEEYLKTVSVFAEQHNFVRRVMKLGKFTEDIKVYNERLDSIIAMITVNQTDKLVQLLKWRTKYEEDAASVTSQLTEMLDLQTEMWKAMKRMPTTRDIQDLVLVVMRDVSAGSGQNDTPQPLNSVLRNIIQIAEDHFLGINVLETPPTWLIDADEVQTRDTPIDSGGMTCIYAGEWQGVQVAVKKFEQIDKSPVFDKHFNVWHTLLHPYVAQLYGAGSAHGAPFFVYEYADRQSLDRCWNQLSQKETWKMLHQAALGLLYLHDNHIVHGNLSSSKLLVTNQGNVKLFGFGASYFRGDSRGNSLQPVMREEFAAPECIGIDPNGTLCGSRDSPCFESDVYSFGLTIMEAIGKMDPFEGKQSKEILMLKRNNQLLQPREMSDEAWTLVKQMCVCDPSQRVPLADVAEQLRRFAQ</sequence>
<protein>
    <submittedName>
        <fullName evidence="2">Serine/threonine-protein kinase pim-3</fullName>
    </submittedName>
</protein>
<dbReference type="OrthoDB" id="346907at2759"/>
<dbReference type="Proteomes" id="UP000694044">
    <property type="component" value="Unassembled WGS sequence"/>
</dbReference>
<evidence type="ECO:0000313" key="2">
    <source>
        <dbReference type="EMBL" id="KAG7382671.1"/>
    </source>
</evidence>
<proteinExistence type="predicted"/>
<evidence type="ECO:0000313" key="3">
    <source>
        <dbReference type="Proteomes" id="UP000694044"/>
    </source>
</evidence>
<dbReference type="AlphaFoldDB" id="A0A8T1VNE0"/>
<gene>
    <name evidence="2" type="primary">PIM3_2</name>
    <name evidence="2" type="ORF">PHYPSEUDO_004641</name>
</gene>
<accession>A0A8T1VNE0</accession>
<dbReference type="InterPro" id="IPR059179">
    <property type="entry name" value="MLKL-like_MCAfunc"/>
</dbReference>
<keyword evidence="2" id="KW-0808">Transferase</keyword>
<evidence type="ECO:0000259" key="1">
    <source>
        <dbReference type="PROSITE" id="PS50011"/>
    </source>
</evidence>
<organism evidence="2 3">
    <name type="scientific">Phytophthora pseudosyringae</name>
    <dbReference type="NCBI Taxonomy" id="221518"/>
    <lineage>
        <taxon>Eukaryota</taxon>
        <taxon>Sar</taxon>
        <taxon>Stramenopiles</taxon>
        <taxon>Oomycota</taxon>
        <taxon>Peronosporomycetes</taxon>
        <taxon>Peronosporales</taxon>
        <taxon>Peronosporaceae</taxon>
        <taxon>Phytophthora</taxon>
    </lineage>
</organism>
<dbReference type="Pfam" id="PF07714">
    <property type="entry name" value="PK_Tyr_Ser-Thr"/>
    <property type="match status" value="1"/>
</dbReference>
<dbReference type="SMART" id="SM00220">
    <property type="entry name" value="S_TKc"/>
    <property type="match status" value="1"/>
</dbReference>
<dbReference type="PANTHER" id="PTHR45756:SF1">
    <property type="entry name" value="PROTEIN KINASE DOMAIN CONTAINING PROTEIN"/>
    <property type="match status" value="1"/>
</dbReference>
<dbReference type="InterPro" id="IPR000719">
    <property type="entry name" value="Prot_kinase_dom"/>
</dbReference>
<dbReference type="GO" id="GO:0005524">
    <property type="term" value="F:ATP binding"/>
    <property type="evidence" value="ECO:0007669"/>
    <property type="project" value="InterPro"/>
</dbReference>
<dbReference type="GO" id="GO:0004672">
    <property type="term" value="F:protein kinase activity"/>
    <property type="evidence" value="ECO:0007669"/>
    <property type="project" value="InterPro"/>
</dbReference>
<dbReference type="CDD" id="cd21037">
    <property type="entry name" value="MLKL_NTD"/>
    <property type="match status" value="1"/>
</dbReference>
<dbReference type="PANTHER" id="PTHR45756">
    <property type="entry name" value="PALMITOYLTRANSFERASE"/>
    <property type="match status" value="1"/>
</dbReference>
<feature type="domain" description="Protein kinase" evidence="1">
    <location>
        <begin position="227"/>
        <end position="481"/>
    </location>
</feature>
<dbReference type="InterPro" id="IPR001245">
    <property type="entry name" value="Ser-Thr/Tyr_kinase_cat_dom"/>
</dbReference>
<keyword evidence="3" id="KW-1185">Reference proteome</keyword>
<keyword evidence="2" id="KW-0418">Kinase</keyword>
<dbReference type="PROSITE" id="PS50011">
    <property type="entry name" value="PROTEIN_KINASE_DOM"/>
    <property type="match status" value="1"/>
</dbReference>
<name>A0A8T1VNE0_9STRA</name>
<dbReference type="EMBL" id="JAGDFM010000200">
    <property type="protein sequence ID" value="KAG7382671.1"/>
    <property type="molecule type" value="Genomic_DNA"/>
</dbReference>